<dbReference type="Gene3D" id="1.10.1410.40">
    <property type="match status" value="1"/>
</dbReference>
<dbReference type="OrthoDB" id="7249367at2759"/>
<keyword evidence="6" id="KW-1185">Reference proteome</keyword>
<dbReference type="EMBL" id="VIIS01001935">
    <property type="protein sequence ID" value="KAF0290689.1"/>
    <property type="molecule type" value="Genomic_DNA"/>
</dbReference>
<reference evidence="5 6" key="1">
    <citation type="submission" date="2019-07" db="EMBL/GenBank/DDBJ databases">
        <title>Draft genome assembly of a fouling barnacle, Amphibalanus amphitrite (Darwin, 1854): The first reference genome for Thecostraca.</title>
        <authorList>
            <person name="Kim W."/>
        </authorList>
    </citation>
    <scope>NUCLEOTIDE SEQUENCE [LARGE SCALE GENOMIC DNA]</scope>
    <source>
        <strain evidence="5">SNU_AA5</strain>
        <tissue evidence="5">Soma without cirri and trophi</tissue>
    </source>
</reference>
<accession>A0A6A4VC21</accession>
<keyword evidence="4" id="KW-0464">Manganese</keyword>
<comment type="cofactor">
    <cofactor evidence="1">
        <name>Mn(2+)</name>
        <dbReference type="ChEBI" id="CHEBI:29035"/>
    </cofactor>
</comment>
<name>A0A6A4VC21_AMPAM</name>
<keyword evidence="3" id="KW-0547">Nucleotide-binding</keyword>
<evidence type="ECO:0000256" key="4">
    <source>
        <dbReference type="ARBA" id="ARBA00023211"/>
    </source>
</evidence>
<dbReference type="SMART" id="SM01265">
    <property type="entry name" value="Mab-21"/>
    <property type="match status" value="1"/>
</dbReference>
<dbReference type="InterPro" id="IPR024810">
    <property type="entry name" value="MAB21L/cGLR"/>
</dbReference>
<comment type="caution">
    <text evidence="5">The sequence shown here is derived from an EMBL/GenBank/DDBJ whole genome shotgun (WGS) entry which is preliminary data.</text>
</comment>
<evidence type="ECO:0000313" key="6">
    <source>
        <dbReference type="Proteomes" id="UP000440578"/>
    </source>
</evidence>
<dbReference type="AlphaFoldDB" id="A0A6A4VC21"/>
<dbReference type="GO" id="GO:0005525">
    <property type="term" value="F:GTP binding"/>
    <property type="evidence" value="ECO:0007669"/>
    <property type="project" value="UniProtKB-KW"/>
</dbReference>
<gene>
    <name evidence="5" type="ORF">FJT64_011127</name>
</gene>
<evidence type="ECO:0000256" key="3">
    <source>
        <dbReference type="ARBA" id="ARBA00023134"/>
    </source>
</evidence>
<evidence type="ECO:0000313" key="5">
    <source>
        <dbReference type="EMBL" id="KAF0290689.1"/>
    </source>
</evidence>
<comment type="similarity">
    <text evidence="2">Belongs to the mab-21 family.</text>
</comment>
<proteinExistence type="inferred from homology"/>
<protein>
    <submittedName>
        <fullName evidence="5">Uncharacterized protein</fullName>
    </submittedName>
</protein>
<evidence type="ECO:0000256" key="1">
    <source>
        <dbReference type="ARBA" id="ARBA00001936"/>
    </source>
</evidence>
<evidence type="ECO:0000256" key="2">
    <source>
        <dbReference type="ARBA" id="ARBA00008307"/>
    </source>
</evidence>
<dbReference type="PANTHER" id="PTHR10656">
    <property type="entry name" value="CELL FATE DETERMINING PROTEIN MAB21-RELATED"/>
    <property type="match status" value="1"/>
</dbReference>
<sequence>MHAVVHQVERNWRLVERRLDPVVQQLVERCGSAAHLVPDTLLVARDMVENHGPSRQGYITSCEVDDAITTLVASPLLSALVEPRVAAAAARCRHCQPHQPLRLVTCNRSGSSAEGLDDLSIGKGGTSDYDIMLEFDGPFRWAPPGAEPADIEPRSAPQLWARPTDNDGFVTLHWVRTARCGHEEPLEALPADSVRRMMLDLCRVGMSGEITPTGPAVNVWSPGDKDGGIDLVCCLLVRGWWPEPGWSDGAPWDTSFGVHLVPRGRPGSKTEFIEYRISLSRAELLAVRQLWPGLRAAVTSLKAIKNILKESGVAIGDLKSYFIKTAALWLAQETPGGAQTGVTDGVHRLLDWLEQRLAEGWLPCFFYPAINVAAELTTDRQQAIIGSLRLWYHHKMSGSHPQQCYLFMAWSVVDPADLADAEPMTSPVGDAVTLDVTPLTRLLTESDLDDLLGDLATVVAWWGRQLRRPPAERPAGLTAELDTPRGQAELLLRPELLLRALSEAVPWKMDWCREEDRKVKEDWVGNFRPPDTYQWCRQGFEEDLSSHLLCRLRVNLPEMDGPTAIATAGLWRRRLQQLLTGDRLRAAYDAAVGRWPDRWQLLQYYLAEDDTQGKTFAGAAARVSL</sequence>
<dbReference type="PANTHER" id="PTHR10656:SF42">
    <property type="entry name" value="CYCLIC GMP-AMP SYNTHASE-LIKE PROTEIN-RELATED"/>
    <property type="match status" value="1"/>
</dbReference>
<dbReference type="Proteomes" id="UP000440578">
    <property type="component" value="Unassembled WGS sequence"/>
</dbReference>
<keyword evidence="3" id="KW-0342">GTP-binding</keyword>
<organism evidence="5 6">
    <name type="scientific">Amphibalanus amphitrite</name>
    <name type="common">Striped barnacle</name>
    <name type="synonym">Balanus amphitrite</name>
    <dbReference type="NCBI Taxonomy" id="1232801"/>
    <lineage>
        <taxon>Eukaryota</taxon>
        <taxon>Metazoa</taxon>
        <taxon>Ecdysozoa</taxon>
        <taxon>Arthropoda</taxon>
        <taxon>Crustacea</taxon>
        <taxon>Multicrustacea</taxon>
        <taxon>Cirripedia</taxon>
        <taxon>Thoracica</taxon>
        <taxon>Thoracicalcarea</taxon>
        <taxon>Balanomorpha</taxon>
        <taxon>Balanoidea</taxon>
        <taxon>Balanidae</taxon>
        <taxon>Amphibalaninae</taxon>
        <taxon>Amphibalanus</taxon>
    </lineage>
</organism>